<dbReference type="Proteomes" id="UP000269410">
    <property type="component" value="Unassembled WGS sequence"/>
</dbReference>
<feature type="non-terminal residue" evidence="1">
    <location>
        <position position="96"/>
    </location>
</feature>
<comment type="caution">
    <text evidence="1">The sequence shown here is derived from an EMBL/GenBank/DDBJ whole genome shotgun (WGS) entry which is preliminary data.</text>
</comment>
<proteinExistence type="predicted"/>
<name>A0A3M0YYZ8_9BACT</name>
<accession>A0A3M0YYZ8</accession>
<evidence type="ECO:0000313" key="1">
    <source>
        <dbReference type="EMBL" id="RMD77219.1"/>
    </source>
</evidence>
<gene>
    <name evidence="1" type="ORF">D6810_01520</name>
</gene>
<evidence type="ECO:0000313" key="2">
    <source>
        <dbReference type="Proteomes" id="UP000269410"/>
    </source>
</evidence>
<organism evidence="1 2">
    <name type="scientific">Candidatus Dojkabacteria bacterium</name>
    <dbReference type="NCBI Taxonomy" id="2099670"/>
    <lineage>
        <taxon>Bacteria</taxon>
        <taxon>Candidatus Dojkabacteria</taxon>
    </lineage>
</organism>
<protein>
    <submittedName>
        <fullName evidence="1">Uncharacterized protein</fullName>
    </submittedName>
</protein>
<dbReference type="EMBL" id="RFKV01000054">
    <property type="protein sequence ID" value="RMD77219.1"/>
    <property type="molecule type" value="Genomic_DNA"/>
</dbReference>
<dbReference type="AlphaFoldDB" id="A0A3M0YYZ8"/>
<sequence>MIWINTKKIASQIWVYELGFDEFLRNLTNPSVHLISIKTLKICGSEFDQDYSNIPIKFTNLFELDNKYLVQLENLSNKKNINAFKLRFEKFEIVNY</sequence>
<reference evidence="1 2" key="1">
    <citation type="submission" date="2018-10" db="EMBL/GenBank/DDBJ databases">
        <title>Thermophilic Lithotrophy and Phototrophy in an Intertidal, Iron-rich, Geothermal Spring.</title>
        <authorList>
            <person name="Ward L.M."/>
            <person name="Idei A."/>
            <person name="Nakagawa M."/>
            <person name="Ueno Y."/>
            <person name="Fischer W."/>
            <person name="Mcglynn S.E."/>
        </authorList>
    </citation>
    <scope>NUCLEOTIDE SEQUENCE [LARGE SCALE GENOMIC DNA]</scope>
    <source>
        <strain evidence="1">J137</strain>
    </source>
</reference>